<dbReference type="GO" id="GO:0005737">
    <property type="term" value="C:cytoplasm"/>
    <property type="evidence" value="ECO:0007669"/>
    <property type="project" value="TreeGrafter"/>
</dbReference>
<dbReference type="Pfam" id="PF00782">
    <property type="entry name" value="DSPc"/>
    <property type="match status" value="1"/>
</dbReference>
<dbReference type="InterPro" id="IPR000340">
    <property type="entry name" value="Dual-sp_phosphatase_cat-dom"/>
</dbReference>
<dbReference type="GO" id="GO:0043409">
    <property type="term" value="P:negative regulation of MAPK cascade"/>
    <property type="evidence" value="ECO:0007669"/>
    <property type="project" value="TreeGrafter"/>
</dbReference>
<dbReference type="GO" id="GO:0033549">
    <property type="term" value="F:MAP kinase phosphatase activity"/>
    <property type="evidence" value="ECO:0007669"/>
    <property type="project" value="TreeGrafter"/>
</dbReference>
<dbReference type="EC" id="3.1.3.16" evidence="7"/>
<evidence type="ECO:0000313" key="10">
    <source>
        <dbReference type="EMBL" id="KAG9345925.1"/>
    </source>
</evidence>
<dbReference type="SMART" id="SM00195">
    <property type="entry name" value="DSPc"/>
    <property type="match status" value="1"/>
</dbReference>
<feature type="domain" description="Tyrosine-protein phosphatase" evidence="8">
    <location>
        <begin position="58"/>
        <end position="205"/>
    </location>
</feature>
<comment type="similarity">
    <text evidence="1 7">Belongs to the protein-tyrosine phosphatase family. Non-receptor class dual specificity subfamily.</text>
</comment>
<sequence>MLRDCGSMVCAEGRYETPSAYDLQRLMWVRSGSNSHVDEVRPRIYIGDITGKAMCCVSPRPAMTNLYLLVRWAAKDKRKLQSLHITHVLNAADGKFNVCTGASFYRDTNITYHGVEAFDMPSFDLSPFFYSSAQFIKNALSSGGRVFVHCAMGLSRSATLVLAYLMIHENMTLVEAIKAVAENRNISPNSGFLEQLRKLDQRLNCLGK</sequence>
<comment type="function">
    <text evidence="7">Dual specificity phosphatase able to dephosphorylate phosphotyrosine, phosphoserine and phosphothreonine residues, with a preference for phosphotyrosine as a substrate.</text>
</comment>
<dbReference type="PRINTS" id="PR01909">
    <property type="entry name" value="ADSPHPHTASEA"/>
</dbReference>
<accession>A0A8T2NZZ5</accession>
<organism evidence="10 11">
    <name type="scientific">Albula glossodonta</name>
    <name type="common">roundjaw bonefish</name>
    <dbReference type="NCBI Taxonomy" id="121402"/>
    <lineage>
        <taxon>Eukaryota</taxon>
        <taxon>Metazoa</taxon>
        <taxon>Chordata</taxon>
        <taxon>Craniata</taxon>
        <taxon>Vertebrata</taxon>
        <taxon>Euteleostomi</taxon>
        <taxon>Actinopterygii</taxon>
        <taxon>Neopterygii</taxon>
        <taxon>Teleostei</taxon>
        <taxon>Albuliformes</taxon>
        <taxon>Albulidae</taxon>
        <taxon>Albula</taxon>
    </lineage>
</organism>
<evidence type="ECO:0000256" key="4">
    <source>
        <dbReference type="ARBA" id="ARBA00047761"/>
    </source>
</evidence>
<evidence type="ECO:0000256" key="3">
    <source>
        <dbReference type="ARBA" id="ARBA00022912"/>
    </source>
</evidence>
<comment type="caution">
    <text evidence="10">The sequence shown here is derived from an EMBL/GenBank/DDBJ whole genome shotgun (WGS) entry which is preliminary data.</text>
</comment>
<evidence type="ECO:0000259" key="9">
    <source>
        <dbReference type="PROSITE" id="PS50056"/>
    </source>
</evidence>
<protein>
    <recommendedName>
        <fullName evidence="7">Dual specificity protein phosphatase</fullName>
        <ecNumber evidence="7">3.1.3.16</ecNumber>
        <ecNumber evidence="7">3.1.3.48</ecNumber>
    </recommendedName>
</protein>
<reference evidence="10" key="1">
    <citation type="thesis" date="2021" institute="BYU ScholarsArchive" country="Provo, UT, USA">
        <title>Applications of and Algorithms for Genome Assembly and Genomic Analyses with an Emphasis on Marine Teleosts.</title>
        <authorList>
            <person name="Pickett B.D."/>
        </authorList>
    </citation>
    <scope>NUCLEOTIDE SEQUENCE</scope>
    <source>
        <strain evidence="10">HI-2016</strain>
    </source>
</reference>
<dbReference type="GO" id="GO:0008138">
    <property type="term" value="F:protein tyrosine/serine/threonine phosphatase activity"/>
    <property type="evidence" value="ECO:0007669"/>
    <property type="project" value="UniProtKB-UniRule"/>
</dbReference>
<keyword evidence="3 7" id="KW-0904">Protein phosphatase</keyword>
<dbReference type="EMBL" id="JAFBMS010000016">
    <property type="protein sequence ID" value="KAG9345925.1"/>
    <property type="molecule type" value="Genomic_DNA"/>
</dbReference>
<name>A0A8T2NZZ5_9TELE</name>
<comment type="catalytic activity">
    <reaction evidence="4 7">
        <text>O-phospho-L-seryl-[protein] + H2O = L-seryl-[protein] + phosphate</text>
        <dbReference type="Rhea" id="RHEA:20629"/>
        <dbReference type="Rhea" id="RHEA-COMP:9863"/>
        <dbReference type="Rhea" id="RHEA-COMP:11604"/>
        <dbReference type="ChEBI" id="CHEBI:15377"/>
        <dbReference type="ChEBI" id="CHEBI:29999"/>
        <dbReference type="ChEBI" id="CHEBI:43474"/>
        <dbReference type="ChEBI" id="CHEBI:83421"/>
        <dbReference type="EC" id="3.1.3.16"/>
    </reaction>
</comment>
<dbReference type="GO" id="GO:0004725">
    <property type="term" value="F:protein tyrosine phosphatase activity"/>
    <property type="evidence" value="ECO:0007669"/>
    <property type="project" value="UniProtKB-EC"/>
</dbReference>
<evidence type="ECO:0000259" key="8">
    <source>
        <dbReference type="PROSITE" id="PS50054"/>
    </source>
</evidence>
<dbReference type="Gene3D" id="3.90.190.10">
    <property type="entry name" value="Protein tyrosine phosphatase superfamily"/>
    <property type="match status" value="1"/>
</dbReference>
<dbReference type="AlphaFoldDB" id="A0A8T2NZZ5"/>
<dbReference type="SUPFAM" id="SSF52799">
    <property type="entry name" value="(Phosphotyrosine protein) phosphatases II"/>
    <property type="match status" value="1"/>
</dbReference>
<evidence type="ECO:0000256" key="2">
    <source>
        <dbReference type="ARBA" id="ARBA00022801"/>
    </source>
</evidence>
<comment type="catalytic activity">
    <reaction evidence="5 7">
        <text>O-phospho-L-threonyl-[protein] + H2O = L-threonyl-[protein] + phosphate</text>
        <dbReference type="Rhea" id="RHEA:47004"/>
        <dbReference type="Rhea" id="RHEA-COMP:11060"/>
        <dbReference type="Rhea" id="RHEA-COMP:11605"/>
        <dbReference type="ChEBI" id="CHEBI:15377"/>
        <dbReference type="ChEBI" id="CHEBI:30013"/>
        <dbReference type="ChEBI" id="CHEBI:43474"/>
        <dbReference type="ChEBI" id="CHEBI:61977"/>
        <dbReference type="EC" id="3.1.3.16"/>
    </reaction>
</comment>
<dbReference type="InterPro" id="IPR000387">
    <property type="entry name" value="Tyr_Pase_dom"/>
</dbReference>
<evidence type="ECO:0000256" key="7">
    <source>
        <dbReference type="RuleBase" id="RU366038"/>
    </source>
</evidence>
<feature type="active site" description="Phosphocysteine intermediate" evidence="6">
    <location>
        <position position="150"/>
    </location>
</feature>
<dbReference type="PROSITE" id="PS50056">
    <property type="entry name" value="TYR_PHOSPHATASE_2"/>
    <property type="match status" value="1"/>
</dbReference>
<dbReference type="PANTHER" id="PTHR45682">
    <property type="entry name" value="AGAP008228-PA"/>
    <property type="match status" value="1"/>
</dbReference>
<dbReference type="PROSITE" id="PS00383">
    <property type="entry name" value="TYR_PHOSPHATASE_1"/>
    <property type="match status" value="1"/>
</dbReference>
<dbReference type="EC" id="3.1.3.48" evidence="7"/>
<evidence type="ECO:0000256" key="6">
    <source>
        <dbReference type="PIRSR" id="PIRSR620405-1"/>
    </source>
</evidence>
<evidence type="ECO:0000256" key="1">
    <source>
        <dbReference type="ARBA" id="ARBA00008601"/>
    </source>
</evidence>
<dbReference type="InterPro" id="IPR016130">
    <property type="entry name" value="Tyr_Pase_AS"/>
</dbReference>
<proteinExistence type="inferred from homology"/>
<dbReference type="InterPro" id="IPR020422">
    <property type="entry name" value="TYR_PHOSPHATASE_DUAL_dom"/>
</dbReference>
<dbReference type="GO" id="GO:0004722">
    <property type="term" value="F:protein serine/threonine phosphatase activity"/>
    <property type="evidence" value="ECO:0007669"/>
    <property type="project" value="UniProtKB-EC"/>
</dbReference>
<comment type="catalytic activity">
    <reaction evidence="7">
        <text>O-phospho-L-tyrosyl-[protein] + H2O = L-tyrosyl-[protein] + phosphate</text>
        <dbReference type="Rhea" id="RHEA:10684"/>
        <dbReference type="Rhea" id="RHEA-COMP:10136"/>
        <dbReference type="Rhea" id="RHEA-COMP:20101"/>
        <dbReference type="ChEBI" id="CHEBI:15377"/>
        <dbReference type="ChEBI" id="CHEBI:43474"/>
        <dbReference type="ChEBI" id="CHEBI:46858"/>
        <dbReference type="ChEBI" id="CHEBI:61978"/>
        <dbReference type="EC" id="3.1.3.48"/>
    </reaction>
</comment>
<dbReference type="PROSITE" id="PS50054">
    <property type="entry name" value="TYR_PHOSPHATASE_DUAL"/>
    <property type="match status" value="1"/>
</dbReference>
<dbReference type="Proteomes" id="UP000824540">
    <property type="component" value="Unassembled WGS sequence"/>
</dbReference>
<dbReference type="PANTHER" id="PTHR45682:SF2">
    <property type="entry name" value="DUAL SPECIFICITY PROTEIN PHOSPHATASE"/>
    <property type="match status" value="1"/>
</dbReference>
<dbReference type="InterPro" id="IPR029021">
    <property type="entry name" value="Prot-tyrosine_phosphatase-like"/>
</dbReference>
<evidence type="ECO:0000313" key="11">
    <source>
        <dbReference type="Proteomes" id="UP000824540"/>
    </source>
</evidence>
<keyword evidence="11" id="KW-1185">Reference proteome</keyword>
<dbReference type="OrthoDB" id="10252009at2759"/>
<keyword evidence="2 7" id="KW-0378">Hydrolase</keyword>
<dbReference type="InterPro" id="IPR020405">
    <property type="entry name" value="Atypical_DUSP_subfamA"/>
</dbReference>
<feature type="domain" description="Tyrosine specific protein phosphatases" evidence="9">
    <location>
        <begin position="127"/>
        <end position="184"/>
    </location>
</feature>
<gene>
    <name evidence="10" type="ORF">JZ751_007739</name>
</gene>
<evidence type="ECO:0000256" key="5">
    <source>
        <dbReference type="ARBA" id="ARBA00048336"/>
    </source>
</evidence>